<reference evidence="2" key="1">
    <citation type="journal article" date="2017" name="Science">
        <title>Giant viruses with an expanded complement of translation system components.</title>
        <authorList>
            <person name="Schulz F."/>
            <person name="Yutin N."/>
            <person name="Ivanova N.N."/>
            <person name="Ortega D.R."/>
            <person name="Lee T.K."/>
            <person name="Vierheilig J."/>
            <person name="Daims H."/>
            <person name="Horn M."/>
            <person name="Wagner M."/>
            <person name="Jensen G.J."/>
            <person name="Kyrpides N.C."/>
            <person name="Koonin E.V."/>
            <person name="Woyke T."/>
        </authorList>
    </citation>
    <scope>NUCLEOTIDE SEQUENCE</scope>
    <source>
        <strain evidence="2">CTV1</strain>
    </source>
</reference>
<dbReference type="EMBL" id="KY684083">
    <property type="protein sequence ID" value="ARF08659.1"/>
    <property type="molecule type" value="Genomic_DNA"/>
</dbReference>
<evidence type="ECO:0000313" key="2">
    <source>
        <dbReference type="EMBL" id="ARF08659.1"/>
    </source>
</evidence>
<dbReference type="SMART" id="SM00248">
    <property type="entry name" value="ANK"/>
    <property type="match status" value="1"/>
</dbReference>
<dbReference type="InterPro" id="IPR036770">
    <property type="entry name" value="Ankyrin_rpt-contain_sf"/>
</dbReference>
<proteinExistence type="predicted"/>
<name>A0A1V0SAD2_9VIRU</name>
<dbReference type="Gene3D" id="1.25.40.20">
    <property type="entry name" value="Ankyrin repeat-containing domain"/>
    <property type="match status" value="1"/>
</dbReference>
<organism evidence="2">
    <name type="scientific">Catovirus CTV1</name>
    <dbReference type="NCBI Taxonomy" id="1977631"/>
    <lineage>
        <taxon>Viruses</taxon>
        <taxon>Varidnaviria</taxon>
        <taxon>Bamfordvirae</taxon>
        <taxon>Nucleocytoviricota</taxon>
        <taxon>Megaviricetes</taxon>
        <taxon>Imitervirales</taxon>
        <taxon>Mimiviridae</taxon>
        <taxon>Klosneuvirinae</taxon>
        <taxon>Catovirus</taxon>
    </lineage>
</organism>
<sequence>MLSYIFGCEKVNQDVKKKLFLAVRKNCCNQIVKHFEETKGDNVDKYRDSYNNSLLHVAINYGRKEIMEHLLNLGASMDTLNELKTTPMDMLMRKNNRELLNSYISFKYREVYQVKAELERKNSMQQDNINELTKKLSSTSELLTKLEKINKELLKQIEDLRKEKNLLSSTLVENNKKINEKISMIKNLENISKKLTEENMALRGDNTSLKVENTALNQNNKRLREQGDELDKNNKKLRSTVESLTEAAKKKQ</sequence>
<gene>
    <name evidence="2" type="ORF">Catovirus_1_709</name>
</gene>
<protein>
    <submittedName>
        <fullName evidence="2">Ankyrin repeat protein</fullName>
    </submittedName>
</protein>
<evidence type="ECO:0000256" key="1">
    <source>
        <dbReference type="SAM" id="MobiDB-lite"/>
    </source>
</evidence>
<dbReference type="SUPFAM" id="SSF48403">
    <property type="entry name" value="Ankyrin repeat"/>
    <property type="match status" value="1"/>
</dbReference>
<accession>A0A1V0SAD2</accession>
<dbReference type="PROSITE" id="PS50088">
    <property type="entry name" value="ANK_REPEAT"/>
    <property type="match status" value="1"/>
</dbReference>
<dbReference type="PROSITE" id="PS50297">
    <property type="entry name" value="ANK_REP_REGION"/>
    <property type="match status" value="1"/>
</dbReference>
<dbReference type="Pfam" id="PF13606">
    <property type="entry name" value="Ank_3"/>
    <property type="match status" value="1"/>
</dbReference>
<dbReference type="InterPro" id="IPR002110">
    <property type="entry name" value="Ankyrin_rpt"/>
</dbReference>
<feature type="region of interest" description="Disordered" evidence="1">
    <location>
        <begin position="226"/>
        <end position="252"/>
    </location>
</feature>